<dbReference type="KEGG" id="mcha:111005459"/>
<accession>A0A6J1BUG5</accession>
<evidence type="ECO:0000313" key="3">
    <source>
        <dbReference type="RefSeq" id="XP_022132656.1"/>
    </source>
</evidence>
<dbReference type="RefSeq" id="XP_022132656.1">
    <property type="nucleotide sequence ID" value="XM_022276964.1"/>
</dbReference>
<feature type="compositionally biased region" description="Basic residues" evidence="1">
    <location>
        <begin position="11"/>
        <end position="24"/>
    </location>
</feature>
<feature type="compositionally biased region" description="Basic and acidic residues" evidence="1">
    <location>
        <begin position="25"/>
        <end position="40"/>
    </location>
</feature>
<reference evidence="3 4" key="1">
    <citation type="submission" date="2025-04" db="UniProtKB">
        <authorList>
            <consortium name="RefSeq"/>
        </authorList>
    </citation>
    <scope>IDENTIFICATION</scope>
    <source>
        <strain evidence="3 4">OHB3-1</strain>
    </source>
</reference>
<name>A0A6J1BUG5_MOMCH</name>
<evidence type="ECO:0000256" key="1">
    <source>
        <dbReference type="SAM" id="MobiDB-lite"/>
    </source>
</evidence>
<dbReference type="Proteomes" id="UP000504603">
    <property type="component" value="Unplaced"/>
</dbReference>
<dbReference type="RefSeq" id="XP_022132662.1">
    <property type="nucleotide sequence ID" value="XM_022276970.1"/>
</dbReference>
<evidence type="ECO:0000313" key="5">
    <source>
        <dbReference type="RefSeq" id="XP_022132667.1"/>
    </source>
</evidence>
<feature type="compositionally biased region" description="Basic and acidic residues" evidence="1">
    <location>
        <begin position="50"/>
        <end position="70"/>
    </location>
</feature>
<proteinExistence type="predicted"/>
<sequence>MNSRDQIPHGQQKKQVRRRRQSRRLYKERPLNMAEARREIATALKLHRASTRERQQNQKQHPYFEPEGRMKSRRNPRIYPGCSLYLDNRSDFSHVSSPSPKAISLPSCPVPPTPISQNLNIEFPIQTLGLNLNFLDSNTVDTTSVVSNNSHSFCSLSFLTPSSYLCPPVSCAATRQEVVESVTLSEGGKLIASSDVDCSNFPSGKDTQGAVEEKEAVAEKAMEIHVMKALEIDGHHSFDKAVEFPDWLSINDDFLQQHSNHHCAEDYVQDPDLSCMEIGEIEDVDGDWLA</sequence>
<evidence type="ECO:0000313" key="4">
    <source>
        <dbReference type="RefSeq" id="XP_022132662.1"/>
    </source>
</evidence>
<protein>
    <submittedName>
        <fullName evidence="3 4">Uncharacterized protein LOC111005459</fullName>
    </submittedName>
</protein>
<dbReference type="AlphaFoldDB" id="A0A6J1BUG5"/>
<feature type="region of interest" description="Disordered" evidence="1">
    <location>
        <begin position="1"/>
        <end position="72"/>
    </location>
</feature>
<dbReference type="PANTHER" id="PTHR37256:SF1">
    <property type="entry name" value="MYB-LIKE PROTEIN A"/>
    <property type="match status" value="1"/>
</dbReference>
<dbReference type="GeneID" id="111005459"/>
<keyword evidence="2" id="KW-1185">Reference proteome</keyword>
<dbReference type="RefSeq" id="XP_022132667.1">
    <property type="nucleotide sequence ID" value="XM_022276975.1"/>
</dbReference>
<gene>
    <name evidence="3 4 5" type="primary">LOC111005459</name>
</gene>
<dbReference type="PANTHER" id="PTHR37256">
    <property type="entry name" value="E1A-BINDING PROTEIN P400-LIKE"/>
    <property type="match status" value="1"/>
</dbReference>
<dbReference type="OrthoDB" id="692030at2759"/>
<evidence type="ECO:0000313" key="2">
    <source>
        <dbReference type="Proteomes" id="UP000504603"/>
    </source>
</evidence>
<organism evidence="2 4">
    <name type="scientific">Momordica charantia</name>
    <name type="common">Bitter gourd</name>
    <name type="synonym">Balsam pear</name>
    <dbReference type="NCBI Taxonomy" id="3673"/>
    <lineage>
        <taxon>Eukaryota</taxon>
        <taxon>Viridiplantae</taxon>
        <taxon>Streptophyta</taxon>
        <taxon>Embryophyta</taxon>
        <taxon>Tracheophyta</taxon>
        <taxon>Spermatophyta</taxon>
        <taxon>Magnoliopsida</taxon>
        <taxon>eudicotyledons</taxon>
        <taxon>Gunneridae</taxon>
        <taxon>Pentapetalae</taxon>
        <taxon>rosids</taxon>
        <taxon>fabids</taxon>
        <taxon>Cucurbitales</taxon>
        <taxon>Cucurbitaceae</taxon>
        <taxon>Momordiceae</taxon>
        <taxon>Momordica</taxon>
    </lineage>
</organism>